<dbReference type="SMART" id="SM01329">
    <property type="entry name" value="Iso_dh"/>
    <property type="match status" value="1"/>
</dbReference>
<evidence type="ECO:0000259" key="15">
    <source>
        <dbReference type="SMART" id="SM01329"/>
    </source>
</evidence>
<dbReference type="PANTHER" id="PTHR43504:SF1">
    <property type="entry name" value="ISOCITRATE DEHYDROGENASE [NADP]"/>
    <property type="match status" value="1"/>
</dbReference>
<keyword evidence="6 14" id="KW-0816">Tricarboxylic acid cycle</keyword>
<evidence type="ECO:0000256" key="13">
    <source>
        <dbReference type="ARBA" id="ARBA00046127"/>
    </source>
</evidence>
<feature type="domain" description="Isopropylmalate dehydrogenase-like" evidence="15">
    <location>
        <begin position="21"/>
        <end position="418"/>
    </location>
</feature>
<keyword evidence="8" id="KW-0460">Magnesium</keyword>
<comment type="catalytic activity">
    <reaction evidence="12">
        <text>D-threo-isocitrate + NADP(+) = 2-oxoglutarate + CO2 + NADPH</text>
        <dbReference type="Rhea" id="RHEA:19629"/>
        <dbReference type="ChEBI" id="CHEBI:15562"/>
        <dbReference type="ChEBI" id="CHEBI:16526"/>
        <dbReference type="ChEBI" id="CHEBI:16810"/>
        <dbReference type="ChEBI" id="CHEBI:57783"/>
        <dbReference type="ChEBI" id="CHEBI:58349"/>
        <dbReference type="EC" id="1.1.1.42"/>
    </reaction>
</comment>
<comment type="subunit">
    <text evidence="2">Homodimer.</text>
</comment>
<keyword evidence="10" id="KW-0560">Oxidoreductase</keyword>
<evidence type="ECO:0000256" key="12">
    <source>
        <dbReference type="ARBA" id="ARBA00023554"/>
    </source>
</evidence>
<sequence length="423" mass="46588">MSQAEKITVSNGVLNTPDHPIIPYIEGDGTGPDIWAAAQRVLDASVEKAYGGKRKIAWKEVYAGEKAHNKYGEWLPEETLDTIREYFIAIKGPLTTPVGGGFRSLNVALRQELDLYVCLRPVRYFEGVPSPVKRPEDTDMIIFRENTEDIYAGIEYQSGSEEVKKVIQFLQNEMGVEKIRFPETSGIGIKPISSEGTKRLVRASINYALKEGRKSVTLVHKGNIMKFTEGAFKNWGYEVAEQEFGDQVFTWNQYDKIKEEQGTEAANKAQAEAEAAGKIIVKDAIADIFLQQILTRSKEFDVVATMNLNGDYISDALAAQVGGIGIAPGANINYESGHAIFEATHGTAPKYAGLDKVNPSSVILSGVLMLEHIGWSEAAQLITKSMEKTIKSKVVTYDFARLMEGATEVKTSEFGNALIENMG</sequence>
<dbReference type="NCBIfam" id="NF005425">
    <property type="entry name" value="PRK07006.1"/>
    <property type="match status" value="1"/>
</dbReference>
<evidence type="ECO:0000256" key="14">
    <source>
        <dbReference type="RuleBase" id="RU004446"/>
    </source>
</evidence>
<dbReference type="Gene3D" id="3.40.718.10">
    <property type="entry name" value="Isopropylmalate Dehydrogenase"/>
    <property type="match status" value="1"/>
</dbReference>
<keyword evidence="17" id="KW-1185">Reference proteome</keyword>
<comment type="cofactor">
    <cofactor evidence="14">
        <name>Mg(2+)</name>
        <dbReference type="ChEBI" id="CHEBI:18420"/>
    </cofactor>
    <cofactor evidence="14">
        <name>Mn(2+)</name>
        <dbReference type="ChEBI" id="CHEBI:29035"/>
    </cofactor>
</comment>
<keyword evidence="11 14" id="KW-0464">Manganese</keyword>
<dbReference type="InterPro" id="IPR024084">
    <property type="entry name" value="IsoPropMal-DH-like_dom"/>
</dbReference>
<evidence type="ECO:0000256" key="3">
    <source>
        <dbReference type="ARBA" id="ARBA00013013"/>
    </source>
</evidence>
<evidence type="ECO:0000256" key="1">
    <source>
        <dbReference type="ARBA" id="ARBA00007769"/>
    </source>
</evidence>
<evidence type="ECO:0000313" key="17">
    <source>
        <dbReference type="Proteomes" id="UP001597301"/>
    </source>
</evidence>
<dbReference type="EC" id="1.1.1.42" evidence="3 14"/>
<dbReference type="EMBL" id="JBHUEO010000051">
    <property type="protein sequence ID" value="MFD1707952.1"/>
    <property type="molecule type" value="Genomic_DNA"/>
</dbReference>
<evidence type="ECO:0000256" key="9">
    <source>
        <dbReference type="ARBA" id="ARBA00022857"/>
    </source>
</evidence>
<evidence type="ECO:0000256" key="11">
    <source>
        <dbReference type="ARBA" id="ARBA00023211"/>
    </source>
</evidence>
<dbReference type="InterPro" id="IPR004439">
    <property type="entry name" value="Isocitrate_DH_NADP_dimer_prok"/>
</dbReference>
<evidence type="ECO:0000256" key="5">
    <source>
        <dbReference type="ARBA" id="ARBA00022435"/>
    </source>
</evidence>
<evidence type="ECO:0000256" key="7">
    <source>
        <dbReference type="ARBA" id="ARBA00022723"/>
    </source>
</evidence>
<protein>
    <recommendedName>
        <fullName evidence="4 14">Isocitrate dehydrogenase [NADP]</fullName>
        <ecNumber evidence="3 14">1.1.1.42</ecNumber>
    </recommendedName>
</protein>
<comment type="similarity">
    <text evidence="1">Belongs to the isocitrate and isopropylmalate dehydrogenases family.</text>
</comment>
<accession>A0ABW4KLM0</accession>
<dbReference type="SUPFAM" id="SSF53659">
    <property type="entry name" value="Isocitrate/Isopropylmalate dehydrogenase-like"/>
    <property type="match status" value="1"/>
</dbReference>
<dbReference type="NCBIfam" id="TIGR00183">
    <property type="entry name" value="prok_nadp_idh"/>
    <property type="match status" value="1"/>
</dbReference>
<evidence type="ECO:0000256" key="4">
    <source>
        <dbReference type="ARBA" id="ARBA00019562"/>
    </source>
</evidence>
<evidence type="ECO:0000256" key="2">
    <source>
        <dbReference type="ARBA" id="ARBA00011738"/>
    </source>
</evidence>
<keyword evidence="9 14" id="KW-0521">NADP</keyword>
<comment type="function">
    <text evidence="13">Catalyzes the oxidative decarboxylation of isocitrate to 2-oxoglutarate and carbon dioxide with the concomitant reduction of NADP(+).</text>
</comment>
<evidence type="ECO:0000256" key="8">
    <source>
        <dbReference type="ARBA" id="ARBA00022842"/>
    </source>
</evidence>
<gene>
    <name evidence="16" type="primary">icd</name>
    <name evidence="16" type="ORF">ACFSCZ_14600</name>
</gene>
<proteinExistence type="inferred from homology"/>
<reference evidence="17" key="1">
    <citation type="journal article" date="2019" name="Int. J. Syst. Evol. Microbiol.">
        <title>The Global Catalogue of Microorganisms (GCM) 10K type strain sequencing project: providing services to taxonomists for standard genome sequencing and annotation.</title>
        <authorList>
            <consortium name="The Broad Institute Genomics Platform"/>
            <consortium name="The Broad Institute Genome Sequencing Center for Infectious Disease"/>
            <person name="Wu L."/>
            <person name="Ma J."/>
        </authorList>
    </citation>
    <scope>NUCLEOTIDE SEQUENCE [LARGE SCALE GENOMIC DNA]</scope>
    <source>
        <strain evidence="17">CGMCC 1.12295</strain>
    </source>
</reference>
<organism evidence="16 17">
    <name type="scientific">Siminovitchia sediminis</name>
    <dbReference type="NCBI Taxonomy" id="1274353"/>
    <lineage>
        <taxon>Bacteria</taxon>
        <taxon>Bacillati</taxon>
        <taxon>Bacillota</taxon>
        <taxon>Bacilli</taxon>
        <taxon>Bacillales</taxon>
        <taxon>Bacillaceae</taxon>
        <taxon>Siminovitchia</taxon>
    </lineage>
</organism>
<evidence type="ECO:0000256" key="6">
    <source>
        <dbReference type="ARBA" id="ARBA00022532"/>
    </source>
</evidence>
<evidence type="ECO:0000313" key="16">
    <source>
        <dbReference type="EMBL" id="MFD1707952.1"/>
    </source>
</evidence>
<dbReference type="Pfam" id="PF00180">
    <property type="entry name" value="Iso_dh"/>
    <property type="match status" value="1"/>
</dbReference>
<dbReference type="PANTHER" id="PTHR43504">
    <property type="entry name" value="ISOCITRATE DEHYDROGENASE [NADP]"/>
    <property type="match status" value="1"/>
</dbReference>
<comment type="caution">
    <text evidence="16">The sequence shown here is derived from an EMBL/GenBank/DDBJ whole genome shotgun (WGS) entry which is preliminary data.</text>
</comment>
<name>A0ABW4KLM0_9BACI</name>
<dbReference type="PROSITE" id="PS00470">
    <property type="entry name" value="IDH_IMDH"/>
    <property type="match status" value="1"/>
</dbReference>
<dbReference type="InterPro" id="IPR019818">
    <property type="entry name" value="IsoCit/isopropylmalate_DH_CS"/>
</dbReference>
<keyword evidence="5 14" id="KW-0329">Glyoxylate bypass</keyword>
<evidence type="ECO:0000256" key="10">
    <source>
        <dbReference type="ARBA" id="ARBA00023002"/>
    </source>
</evidence>
<dbReference type="Proteomes" id="UP001597301">
    <property type="component" value="Unassembled WGS sequence"/>
</dbReference>
<dbReference type="RefSeq" id="WP_380774829.1">
    <property type="nucleotide sequence ID" value="NZ_JBHUEO010000051.1"/>
</dbReference>
<keyword evidence="7 14" id="KW-0479">Metal-binding</keyword>